<evidence type="ECO:0000313" key="1">
    <source>
        <dbReference type="EMBL" id="RKU39861.1"/>
    </source>
</evidence>
<dbReference type="AlphaFoldDB" id="A0A420XW39"/>
<proteinExistence type="predicted"/>
<reference evidence="1 2" key="1">
    <citation type="submission" date="2018-08" db="EMBL/GenBank/DDBJ databases">
        <title>Draft genome of the lignicolous fungus Coniochaeta pulveracea.</title>
        <authorList>
            <person name="Borstlap C.J."/>
            <person name="De Witt R.N."/>
            <person name="Botha A."/>
            <person name="Volschenk H."/>
        </authorList>
    </citation>
    <scope>NUCLEOTIDE SEQUENCE [LARGE SCALE GENOMIC DNA]</scope>
    <source>
        <strain evidence="1 2">CAB683</strain>
    </source>
</reference>
<keyword evidence="2" id="KW-1185">Reference proteome</keyword>
<organism evidence="1 2">
    <name type="scientific">Coniochaeta pulveracea</name>
    <dbReference type="NCBI Taxonomy" id="177199"/>
    <lineage>
        <taxon>Eukaryota</taxon>
        <taxon>Fungi</taxon>
        <taxon>Dikarya</taxon>
        <taxon>Ascomycota</taxon>
        <taxon>Pezizomycotina</taxon>
        <taxon>Sordariomycetes</taxon>
        <taxon>Sordariomycetidae</taxon>
        <taxon>Coniochaetales</taxon>
        <taxon>Coniochaetaceae</taxon>
        <taxon>Coniochaeta</taxon>
    </lineage>
</organism>
<accession>A0A420XW39</accession>
<gene>
    <name evidence="1" type="ORF">DL546_000308</name>
</gene>
<comment type="caution">
    <text evidence="1">The sequence shown here is derived from an EMBL/GenBank/DDBJ whole genome shotgun (WGS) entry which is preliminary data.</text>
</comment>
<protein>
    <submittedName>
        <fullName evidence="1">Uncharacterized protein</fullName>
    </submittedName>
</protein>
<evidence type="ECO:0000313" key="2">
    <source>
        <dbReference type="Proteomes" id="UP000275385"/>
    </source>
</evidence>
<name>A0A420XW39_9PEZI</name>
<dbReference type="OrthoDB" id="92161at2759"/>
<dbReference type="Proteomes" id="UP000275385">
    <property type="component" value="Unassembled WGS sequence"/>
</dbReference>
<dbReference type="EMBL" id="QVQW01000139">
    <property type="protein sequence ID" value="RKU39861.1"/>
    <property type="molecule type" value="Genomic_DNA"/>
</dbReference>
<sequence length="110" mass="12374">MHIDQVATVPTVETAQGLLEKDTKVHVWGESGHTEIQGLYIRNKLFTTQAHLAFDEGIVKHEIEMRVESEAIQDEKVVSEAKETADFEHDGEVVARSILRFFKGEDDGIP</sequence>